<gene>
    <name evidence="1" type="ORF">UFOVP953_46</name>
</gene>
<protein>
    <submittedName>
        <fullName evidence="1">Uncharacterized protein</fullName>
    </submittedName>
</protein>
<reference evidence="1" key="1">
    <citation type="submission" date="2020-05" db="EMBL/GenBank/DDBJ databases">
        <authorList>
            <person name="Chiriac C."/>
            <person name="Salcher M."/>
            <person name="Ghai R."/>
            <person name="Kavagutti S V."/>
        </authorList>
    </citation>
    <scope>NUCLEOTIDE SEQUENCE</scope>
</reference>
<proteinExistence type="predicted"/>
<sequence length="87" mass="10438">MRLADAINWMMTYDALQPDLIDVSNWRPHDPRRYDEKRKECIKYLRERNLYILDGKFTPTKSSHTDITVIFNRARQQQGDKLIQVAK</sequence>
<dbReference type="EMBL" id="LR796899">
    <property type="protein sequence ID" value="CAB4173282.1"/>
    <property type="molecule type" value="Genomic_DNA"/>
</dbReference>
<organism evidence="1">
    <name type="scientific">uncultured Caudovirales phage</name>
    <dbReference type="NCBI Taxonomy" id="2100421"/>
    <lineage>
        <taxon>Viruses</taxon>
        <taxon>Duplodnaviria</taxon>
        <taxon>Heunggongvirae</taxon>
        <taxon>Uroviricota</taxon>
        <taxon>Caudoviricetes</taxon>
        <taxon>Peduoviridae</taxon>
        <taxon>Maltschvirus</taxon>
        <taxon>Maltschvirus maltsch</taxon>
    </lineage>
</organism>
<name>A0A6J5PQ33_9CAUD</name>
<accession>A0A6J5PQ33</accession>
<evidence type="ECO:0000313" key="1">
    <source>
        <dbReference type="EMBL" id="CAB4173282.1"/>
    </source>
</evidence>